<reference evidence="2 3" key="1">
    <citation type="submission" date="2018-06" db="EMBL/GenBank/DDBJ databases">
        <title>Noncontiguous genome sequence of Ruminococcaceae bacterium ASD2818.</title>
        <authorList>
            <person name="Chaplin A.V."/>
            <person name="Sokolova S.R."/>
            <person name="Kochetkova T.O."/>
            <person name="Goltsov A.Y."/>
            <person name="Trofimov D.Y."/>
            <person name="Efimov B.A."/>
        </authorList>
    </citation>
    <scope>NUCLEOTIDE SEQUENCE [LARGE SCALE GENOMIC DNA]</scope>
    <source>
        <strain evidence="2 3">ASD2818</strain>
    </source>
</reference>
<feature type="region of interest" description="Disordered" evidence="1">
    <location>
        <begin position="38"/>
        <end position="59"/>
    </location>
</feature>
<feature type="compositionally biased region" description="Basic residues" evidence="1">
    <location>
        <begin position="38"/>
        <end position="53"/>
    </location>
</feature>
<evidence type="ECO:0000313" key="2">
    <source>
        <dbReference type="EMBL" id="RAQ30766.1"/>
    </source>
</evidence>
<evidence type="ECO:0000313" key="3">
    <source>
        <dbReference type="Proteomes" id="UP000249377"/>
    </source>
</evidence>
<dbReference type="Proteomes" id="UP000249377">
    <property type="component" value="Unassembled WGS sequence"/>
</dbReference>
<sequence>MVFRGSPLILFRTFRGGGGSGARLTHDGRKACRAGPRRYAAKNKDSRKNKRLKASCVSF</sequence>
<accession>A0A328UGJ6</accession>
<keyword evidence="3" id="KW-1185">Reference proteome</keyword>
<dbReference type="AlphaFoldDB" id="A0A328UGJ6"/>
<comment type="caution">
    <text evidence="2">The sequence shown here is derived from an EMBL/GenBank/DDBJ whole genome shotgun (WGS) entry which is preliminary data.</text>
</comment>
<evidence type="ECO:0000256" key="1">
    <source>
        <dbReference type="SAM" id="MobiDB-lite"/>
    </source>
</evidence>
<name>A0A328UGJ6_9FIRM</name>
<dbReference type="EMBL" id="QLYR01000001">
    <property type="protein sequence ID" value="RAQ30766.1"/>
    <property type="molecule type" value="Genomic_DNA"/>
</dbReference>
<organism evidence="2 3">
    <name type="scientific">Hydrogeniiclostridium mannosilyticum</name>
    <dbReference type="NCBI Taxonomy" id="2764322"/>
    <lineage>
        <taxon>Bacteria</taxon>
        <taxon>Bacillati</taxon>
        <taxon>Bacillota</taxon>
        <taxon>Clostridia</taxon>
        <taxon>Eubacteriales</taxon>
        <taxon>Acutalibacteraceae</taxon>
        <taxon>Hydrogeniiclostridium</taxon>
    </lineage>
</organism>
<gene>
    <name evidence="2" type="ORF">DPQ25_04600</name>
</gene>
<protein>
    <submittedName>
        <fullName evidence="2">Uncharacterized protein</fullName>
    </submittedName>
</protein>
<proteinExistence type="predicted"/>